<dbReference type="Proteomes" id="UP000192726">
    <property type="component" value="Chromosome"/>
</dbReference>
<accession>A0A1V0U0Q4</accession>
<feature type="signal peptide" evidence="1">
    <location>
        <begin position="1"/>
        <end position="37"/>
    </location>
</feature>
<dbReference type="RefSeq" id="WP_083108708.1">
    <property type="nucleotide sequence ID" value="NZ_CP020569.1"/>
</dbReference>
<evidence type="ECO:0008006" key="4">
    <source>
        <dbReference type="Google" id="ProtNLM"/>
    </source>
</evidence>
<dbReference type="AlphaFoldDB" id="A0A1V0U0Q4"/>
<evidence type="ECO:0000313" key="3">
    <source>
        <dbReference type="Proteomes" id="UP000192726"/>
    </source>
</evidence>
<evidence type="ECO:0000256" key="1">
    <source>
        <dbReference type="SAM" id="SignalP"/>
    </source>
</evidence>
<proteinExistence type="predicted"/>
<gene>
    <name evidence="2" type="ORF">B1H19_33850</name>
</gene>
<dbReference type="EMBL" id="CP020569">
    <property type="protein sequence ID" value="ARF58512.1"/>
    <property type="molecule type" value="Genomic_DNA"/>
</dbReference>
<reference evidence="2 3" key="1">
    <citation type="submission" date="2017-04" db="EMBL/GenBank/DDBJ databases">
        <title>Complete Genome Sequence of Streptomyces gilvosporeus F607, a Capable Producer of Natamycin.</title>
        <authorList>
            <person name="Zong G."/>
            <person name="Zhong C."/>
            <person name="Fu J."/>
            <person name="Qin R."/>
            <person name="Cao G."/>
        </authorList>
    </citation>
    <scope>NUCLEOTIDE SEQUENCE [LARGE SCALE GENOMIC DNA]</scope>
    <source>
        <strain evidence="2 3">F607</strain>
    </source>
</reference>
<organism evidence="2 3">
    <name type="scientific">Streptomyces gilvosporeus</name>
    <dbReference type="NCBI Taxonomy" id="553510"/>
    <lineage>
        <taxon>Bacteria</taxon>
        <taxon>Bacillati</taxon>
        <taxon>Actinomycetota</taxon>
        <taxon>Actinomycetes</taxon>
        <taxon>Kitasatosporales</taxon>
        <taxon>Streptomycetaceae</taxon>
        <taxon>Streptomyces</taxon>
    </lineage>
</organism>
<dbReference type="STRING" id="553510.B1H19_33850"/>
<sequence length="228" mass="24401">MNSNRTKNRTIRRASRLLALSTAALGLVATMAIPAAADDQPTKEQLTADCASGEGKCSFNEPKLGTAYLGDFHQVSNSLYNCSTSDATQSMGWADTVGSTDTAGVSVTAGGKIADLIDLSVTATYSHTWSSTHTENSSMNMTVKPGEVGWISRAQVMQTVSGTWQTHYDSPKWGHYFWYVPDTVTGPAANGTDGQSNAVIVKTRKMTQDEQNSCSSKAKTGRAFVVKR</sequence>
<keyword evidence="3" id="KW-1185">Reference proteome</keyword>
<dbReference type="KEGG" id="sgv:B1H19_33850"/>
<protein>
    <recommendedName>
        <fullName evidence="4">Cell wall protein</fullName>
    </recommendedName>
</protein>
<keyword evidence="1" id="KW-0732">Signal</keyword>
<evidence type="ECO:0000313" key="2">
    <source>
        <dbReference type="EMBL" id="ARF58512.1"/>
    </source>
</evidence>
<feature type="chain" id="PRO_5013205646" description="Cell wall protein" evidence="1">
    <location>
        <begin position="38"/>
        <end position="228"/>
    </location>
</feature>
<name>A0A1V0U0Q4_9ACTN</name>
<dbReference type="OrthoDB" id="5124470at2"/>